<evidence type="ECO:0000313" key="3">
    <source>
        <dbReference type="Proteomes" id="UP000267606"/>
    </source>
</evidence>
<evidence type="ECO:0000313" key="2">
    <source>
        <dbReference type="EMBL" id="VDO38770.1"/>
    </source>
</evidence>
<dbReference type="STRING" id="387005.A0A183H9A7"/>
<feature type="region of interest" description="Disordered" evidence="1">
    <location>
        <begin position="1"/>
        <end position="51"/>
    </location>
</feature>
<evidence type="ECO:0000313" key="4">
    <source>
        <dbReference type="WBParaSite" id="OFLC_0000406801-mRNA-1"/>
    </source>
</evidence>
<dbReference type="AlphaFoldDB" id="A0A183H9A7"/>
<gene>
    <name evidence="2" type="ORF">OFLC_LOCUS4071</name>
</gene>
<dbReference type="EMBL" id="UZAJ01002953">
    <property type="protein sequence ID" value="VDO38770.1"/>
    <property type="molecule type" value="Genomic_DNA"/>
</dbReference>
<evidence type="ECO:0000256" key="1">
    <source>
        <dbReference type="SAM" id="MobiDB-lite"/>
    </source>
</evidence>
<dbReference type="Proteomes" id="UP000267606">
    <property type="component" value="Unassembled WGS sequence"/>
</dbReference>
<name>A0A183H9A7_9BILA</name>
<feature type="compositionally biased region" description="Basic and acidic residues" evidence="1">
    <location>
        <begin position="10"/>
        <end position="19"/>
    </location>
</feature>
<keyword evidence="3" id="KW-1185">Reference proteome</keyword>
<protein>
    <submittedName>
        <fullName evidence="4">Transposase</fullName>
    </submittedName>
</protein>
<proteinExistence type="predicted"/>
<feature type="region of interest" description="Disordered" evidence="1">
    <location>
        <begin position="77"/>
        <end position="123"/>
    </location>
</feature>
<organism evidence="4">
    <name type="scientific">Onchocerca flexuosa</name>
    <dbReference type="NCBI Taxonomy" id="387005"/>
    <lineage>
        <taxon>Eukaryota</taxon>
        <taxon>Metazoa</taxon>
        <taxon>Ecdysozoa</taxon>
        <taxon>Nematoda</taxon>
        <taxon>Chromadorea</taxon>
        <taxon>Rhabditida</taxon>
        <taxon>Spirurina</taxon>
        <taxon>Spiruromorpha</taxon>
        <taxon>Filarioidea</taxon>
        <taxon>Onchocercidae</taxon>
        <taxon>Onchocerca</taxon>
    </lineage>
</organism>
<reference evidence="4" key="1">
    <citation type="submission" date="2016-06" db="UniProtKB">
        <authorList>
            <consortium name="WormBaseParasite"/>
        </authorList>
    </citation>
    <scope>IDENTIFICATION</scope>
</reference>
<reference evidence="2 3" key="2">
    <citation type="submission" date="2018-11" db="EMBL/GenBank/DDBJ databases">
        <authorList>
            <consortium name="Pathogen Informatics"/>
        </authorList>
    </citation>
    <scope>NUCLEOTIDE SEQUENCE [LARGE SCALE GENOMIC DNA]</scope>
</reference>
<sequence length="132" mass="14691">MYKVLRSYSKKAERKHELTRSAGSTTDKVNGYSAVDGSTVHSVSPSYGVGGSTIVEDVRNGQVVPIDRNGRIEAAWPSGQAFSESSSYEAREHFERKVQRVKKTRGERDSNRKSKKSKMSHSFTAAQVLHML</sequence>
<dbReference type="WBParaSite" id="OFLC_0000406801-mRNA-1">
    <property type="protein sequence ID" value="OFLC_0000406801-mRNA-1"/>
    <property type="gene ID" value="OFLC_0000406801"/>
</dbReference>
<accession>A0A183H9A7</accession>
<feature type="compositionally biased region" description="Basic and acidic residues" evidence="1">
    <location>
        <begin position="89"/>
        <end position="112"/>
    </location>
</feature>